<evidence type="ECO:0000256" key="5">
    <source>
        <dbReference type="ARBA" id="ARBA00023136"/>
    </source>
</evidence>
<dbReference type="PANTHER" id="PTHR16932">
    <property type="entry name" value="INTERFERON ALPHA-INDUCIBLE PROTEIN 27"/>
    <property type="match status" value="1"/>
</dbReference>
<accession>A0A7J8IK13</accession>
<dbReference type="AlphaFoldDB" id="A0A7J8IK13"/>
<organism evidence="7 8">
    <name type="scientific">Rousettus aegyptiacus</name>
    <name type="common">Egyptian fruit bat</name>
    <name type="synonym">Pteropus aegyptiacus</name>
    <dbReference type="NCBI Taxonomy" id="9407"/>
    <lineage>
        <taxon>Eukaryota</taxon>
        <taxon>Metazoa</taxon>
        <taxon>Chordata</taxon>
        <taxon>Craniata</taxon>
        <taxon>Vertebrata</taxon>
        <taxon>Euteleostomi</taxon>
        <taxon>Mammalia</taxon>
        <taxon>Eutheria</taxon>
        <taxon>Laurasiatheria</taxon>
        <taxon>Chiroptera</taxon>
        <taxon>Yinpterochiroptera</taxon>
        <taxon>Pteropodoidea</taxon>
        <taxon>Pteropodidae</taxon>
        <taxon>Rousettinae</taxon>
        <taxon>Rousettus</taxon>
    </lineage>
</organism>
<evidence type="ECO:0000313" key="7">
    <source>
        <dbReference type="EMBL" id="KAF6484923.1"/>
    </source>
</evidence>
<dbReference type="InterPro" id="IPR009311">
    <property type="entry name" value="IFI6/IFI27-like"/>
</dbReference>
<evidence type="ECO:0000256" key="4">
    <source>
        <dbReference type="ARBA" id="ARBA00022989"/>
    </source>
</evidence>
<keyword evidence="3" id="KW-0812">Transmembrane</keyword>
<keyword evidence="5" id="KW-0472">Membrane</keyword>
<evidence type="ECO:0000313" key="8">
    <source>
        <dbReference type="Proteomes" id="UP000593571"/>
    </source>
</evidence>
<keyword evidence="4" id="KW-1133">Transmembrane helix</keyword>
<protein>
    <submittedName>
        <fullName evidence="7">Interferon alpha inducible protein 27 like 2</fullName>
    </submittedName>
</protein>
<name>A0A7J8IK13_ROUAE</name>
<evidence type="ECO:0000256" key="2">
    <source>
        <dbReference type="ARBA" id="ARBA00007262"/>
    </source>
</evidence>
<dbReference type="InterPro" id="IPR038213">
    <property type="entry name" value="IFI6/IFI27-like_sf"/>
</dbReference>
<comment type="similarity">
    <text evidence="2">Belongs to the IFI6/IFI27 family.</text>
</comment>
<feature type="region of interest" description="Disordered" evidence="6">
    <location>
        <begin position="70"/>
        <end position="100"/>
    </location>
</feature>
<dbReference type="GO" id="GO:0001836">
    <property type="term" value="P:release of cytochrome c from mitochondria"/>
    <property type="evidence" value="ECO:0007669"/>
    <property type="project" value="TreeGrafter"/>
</dbReference>
<comment type="caution">
    <text evidence="7">The sequence shown here is derived from an EMBL/GenBank/DDBJ whole genome shotgun (WGS) entry which is preliminary data.</text>
</comment>
<dbReference type="GO" id="GO:0031966">
    <property type="term" value="C:mitochondrial membrane"/>
    <property type="evidence" value="ECO:0007669"/>
    <property type="project" value="TreeGrafter"/>
</dbReference>
<proteinExistence type="inferred from homology"/>
<dbReference type="GO" id="GO:0097193">
    <property type="term" value="P:intrinsic apoptotic signaling pathway"/>
    <property type="evidence" value="ECO:0007669"/>
    <property type="project" value="TreeGrafter"/>
</dbReference>
<dbReference type="Proteomes" id="UP000593571">
    <property type="component" value="Unassembled WGS sequence"/>
</dbReference>
<dbReference type="PANTHER" id="PTHR16932:SF2">
    <property type="entry name" value="INTERFERON ALPHA-INDUCIBLE PROTEIN 27, MITOCHONDRIAL"/>
    <property type="match status" value="1"/>
</dbReference>
<reference evidence="7 8" key="1">
    <citation type="journal article" date="2020" name="Nature">
        <title>Six reference-quality genomes reveal evolution of bat adaptations.</title>
        <authorList>
            <person name="Jebb D."/>
            <person name="Huang Z."/>
            <person name="Pippel M."/>
            <person name="Hughes G.M."/>
            <person name="Lavrichenko K."/>
            <person name="Devanna P."/>
            <person name="Winkler S."/>
            <person name="Jermiin L.S."/>
            <person name="Skirmuntt E.C."/>
            <person name="Katzourakis A."/>
            <person name="Burkitt-Gray L."/>
            <person name="Ray D.A."/>
            <person name="Sullivan K.A.M."/>
            <person name="Roscito J.G."/>
            <person name="Kirilenko B.M."/>
            <person name="Davalos L.M."/>
            <person name="Corthals A.P."/>
            <person name="Power M.L."/>
            <person name="Jones G."/>
            <person name="Ransome R.D."/>
            <person name="Dechmann D.K.N."/>
            <person name="Locatelli A.G."/>
            <person name="Puechmaille S.J."/>
            <person name="Fedrigo O."/>
            <person name="Jarvis E.D."/>
            <person name="Hiller M."/>
            <person name="Vernes S.C."/>
            <person name="Myers E.W."/>
            <person name="Teeling E.C."/>
        </authorList>
    </citation>
    <scope>NUCLEOTIDE SEQUENCE [LARGE SCALE GENOMIC DNA]</scope>
    <source>
        <strain evidence="7">MRouAeg1</strain>
        <tissue evidence="7">Muscle</tissue>
    </source>
</reference>
<dbReference type="EMBL" id="JACASE010000003">
    <property type="protein sequence ID" value="KAF6484923.1"/>
    <property type="molecule type" value="Genomic_DNA"/>
</dbReference>
<evidence type="ECO:0000256" key="1">
    <source>
        <dbReference type="ARBA" id="ARBA00004141"/>
    </source>
</evidence>
<dbReference type="Gene3D" id="6.10.110.10">
    <property type="match status" value="1"/>
</dbReference>
<keyword evidence="8" id="KW-1185">Reference proteome</keyword>
<sequence length="138" mass="13677">MIKRAAAAVIGGVVAVGAVPAVLGAAGFTSAGIAASSLAAKMMSAAAIANGGGVAAGSLVATLQSVGKCPGQEGRRRWTGARTGLSPEAEPEGGPVLSLQFRGPQGPWASVSPSRSSFCPVQSEVWGFGTERKGRSPW</sequence>
<gene>
    <name evidence="7" type="ORF">HJG63_006575</name>
</gene>
<evidence type="ECO:0000256" key="6">
    <source>
        <dbReference type="SAM" id="MobiDB-lite"/>
    </source>
</evidence>
<comment type="subcellular location">
    <subcellularLocation>
        <location evidence="1">Membrane</location>
        <topology evidence="1">Multi-pass membrane protein</topology>
    </subcellularLocation>
</comment>
<evidence type="ECO:0000256" key="3">
    <source>
        <dbReference type="ARBA" id="ARBA00022692"/>
    </source>
</evidence>
<dbReference type="Pfam" id="PF06140">
    <property type="entry name" value="Ifi-6-16"/>
    <property type="match status" value="1"/>
</dbReference>